<reference evidence="1 2" key="2">
    <citation type="submission" date="2018-11" db="EMBL/GenBank/DDBJ databases">
        <authorList>
            <consortium name="Pathogen Informatics"/>
        </authorList>
    </citation>
    <scope>NUCLEOTIDE SEQUENCE [LARGE SCALE GENOMIC DNA]</scope>
</reference>
<accession>A0A183ECG5</accession>
<dbReference type="EMBL" id="UYRT01087133">
    <property type="protein sequence ID" value="VDN32203.1"/>
    <property type="molecule type" value="Genomic_DNA"/>
</dbReference>
<keyword evidence="2" id="KW-1185">Reference proteome</keyword>
<name>A0A183ECG5_9BILA</name>
<sequence>MLTLDPKKRATIEQVKKHRWLECELKKWNDTQTFVMHYDASEPQHQILKLMQSLGIDCNRTVQVSAAHCLD</sequence>
<dbReference type="OrthoDB" id="193931at2759"/>
<dbReference type="Proteomes" id="UP000271098">
    <property type="component" value="Unassembled WGS sequence"/>
</dbReference>
<dbReference type="AlphaFoldDB" id="A0A183ECG5"/>
<protein>
    <submittedName>
        <fullName evidence="3">Protein kinase domain-containing protein</fullName>
    </submittedName>
</protein>
<evidence type="ECO:0000313" key="2">
    <source>
        <dbReference type="Proteomes" id="UP000271098"/>
    </source>
</evidence>
<reference evidence="3" key="1">
    <citation type="submission" date="2016-06" db="UniProtKB">
        <authorList>
            <consortium name="WormBaseParasite"/>
        </authorList>
    </citation>
    <scope>IDENTIFICATION</scope>
</reference>
<evidence type="ECO:0000313" key="3">
    <source>
        <dbReference type="WBParaSite" id="GPUH_0001868101-mRNA-1"/>
    </source>
</evidence>
<proteinExistence type="predicted"/>
<organism evidence="3">
    <name type="scientific">Gongylonema pulchrum</name>
    <dbReference type="NCBI Taxonomy" id="637853"/>
    <lineage>
        <taxon>Eukaryota</taxon>
        <taxon>Metazoa</taxon>
        <taxon>Ecdysozoa</taxon>
        <taxon>Nematoda</taxon>
        <taxon>Chromadorea</taxon>
        <taxon>Rhabditida</taxon>
        <taxon>Spirurina</taxon>
        <taxon>Spiruromorpha</taxon>
        <taxon>Spiruroidea</taxon>
        <taxon>Gongylonematidae</taxon>
        <taxon>Gongylonema</taxon>
    </lineage>
</organism>
<evidence type="ECO:0000313" key="1">
    <source>
        <dbReference type="EMBL" id="VDN32203.1"/>
    </source>
</evidence>
<dbReference type="WBParaSite" id="GPUH_0001868101-mRNA-1">
    <property type="protein sequence ID" value="GPUH_0001868101-mRNA-1"/>
    <property type="gene ID" value="GPUH_0001868101"/>
</dbReference>
<gene>
    <name evidence="1" type="ORF">GPUH_LOCUS18657</name>
</gene>